<evidence type="ECO:0008006" key="4">
    <source>
        <dbReference type="Google" id="ProtNLM"/>
    </source>
</evidence>
<sequence>MICFILEIKNIMGGALNRATRVFRMYNIDNRVERVLSKEKPDPAPRYPTDLQQLQSKNAETNIALETIHDKDKKLLGFLRNVKVSSTGTNQTIRRLGDTSSHPTIPPLLNRLEASMETTSADAAFGYVEPQRVPPGRISLRQFLAYLQKHRDAPEEYSIDRFVDMYTIKPETAKILFKHHSLLALQEVSRSKSKAPARPPHITAIEVMGIEAEAAKKPGPETSISAKY</sequence>
<protein>
    <recommendedName>
        <fullName evidence="4">NADH dehydrogenase [ubiquinone] 1 alpha subcomplex assembly factor 4</fullName>
    </recommendedName>
</protein>
<dbReference type="GO" id="GO:0032981">
    <property type="term" value="P:mitochondrial respiratory chain complex I assembly"/>
    <property type="evidence" value="ECO:0007669"/>
    <property type="project" value="InterPro"/>
</dbReference>
<dbReference type="PANTHER" id="PTHR13338">
    <property type="entry name" value="UPF0240 PROTEIN"/>
    <property type="match status" value="1"/>
</dbReference>
<dbReference type="EMBL" id="CAJOBF010000880">
    <property type="protein sequence ID" value="CAF3883009.1"/>
    <property type="molecule type" value="Genomic_DNA"/>
</dbReference>
<dbReference type="Proteomes" id="UP000663866">
    <property type="component" value="Unassembled WGS sequence"/>
</dbReference>
<gene>
    <name evidence="2" type="ORF">OVN521_LOCUS16587</name>
    <name evidence="1" type="ORF">UXM345_LOCUS9577</name>
</gene>
<dbReference type="AlphaFoldDB" id="A0A819QLR9"/>
<evidence type="ECO:0000313" key="2">
    <source>
        <dbReference type="EMBL" id="CAF4027573.1"/>
    </source>
</evidence>
<dbReference type="Pfam" id="PF06784">
    <property type="entry name" value="UPF0240"/>
    <property type="match status" value="1"/>
</dbReference>
<evidence type="ECO:0000313" key="3">
    <source>
        <dbReference type="Proteomes" id="UP000663866"/>
    </source>
</evidence>
<dbReference type="GO" id="GO:0005739">
    <property type="term" value="C:mitochondrion"/>
    <property type="evidence" value="ECO:0007669"/>
    <property type="project" value="TreeGrafter"/>
</dbReference>
<evidence type="ECO:0000313" key="1">
    <source>
        <dbReference type="EMBL" id="CAF3883009.1"/>
    </source>
</evidence>
<dbReference type="Proteomes" id="UP000663842">
    <property type="component" value="Unassembled WGS sequence"/>
</dbReference>
<comment type="caution">
    <text evidence="2">The sequence shown here is derived from an EMBL/GenBank/DDBJ whole genome shotgun (WGS) entry which is preliminary data.</text>
</comment>
<accession>A0A819QLR9</accession>
<dbReference type="PANTHER" id="PTHR13338:SF4">
    <property type="entry name" value="NADH DEHYDROGENASE [UBIQUINONE] 1 ALPHA SUBCOMPLEX ASSEMBLY FACTOR 4"/>
    <property type="match status" value="1"/>
</dbReference>
<organism evidence="2 3">
    <name type="scientific">Rotaria magnacalcarata</name>
    <dbReference type="NCBI Taxonomy" id="392030"/>
    <lineage>
        <taxon>Eukaryota</taxon>
        <taxon>Metazoa</taxon>
        <taxon>Spiralia</taxon>
        <taxon>Gnathifera</taxon>
        <taxon>Rotifera</taxon>
        <taxon>Eurotatoria</taxon>
        <taxon>Bdelloidea</taxon>
        <taxon>Philodinida</taxon>
        <taxon>Philodinidae</taxon>
        <taxon>Rotaria</taxon>
    </lineage>
</organism>
<name>A0A819QLR9_9BILA</name>
<dbReference type="EMBL" id="CAJOBG010002777">
    <property type="protein sequence ID" value="CAF4027573.1"/>
    <property type="molecule type" value="Genomic_DNA"/>
</dbReference>
<keyword evidence="3" id="KW-1185">Reference proteome</keyword>
<proteinExistence type="predicted"/>
<dbReference type="InterPro" id="IPR009622">
    <property type="entry name" value="NDUFAF4"/>
</dbReference>
<reference evidence="2" key="1">
    <citation type="submission" date="2021-02" db="EMBL/GenBank/DDBJ databases">
        <authorList>
            <person name="Nowell W R."/>
        </authorList>
    </citation>
    <scope>NUCLEOTIDE SEQUENCE</scope>
</reference>